<proteinExistence type="predicted"/>
<organism evidence="2 3">
    <name type="scientific">Zalerion maritima</name>
    <dbReference type="NCBI Taxonomy" id="339359"/>
    <lineage>
        <taxon>Eukaryota</taxon>
        <taxon>Fungi</taxon>
        <taxon>Dikarya</taxon>
        <taxon>Ascomycota</taxon>
        <taxon>Pezizomycotina</taxon>
        <taxon>Sordariomycetes</taxon>
        <taxon>Lulworthiomycetidae</taxon>
        <taxon>Lulworthiales</taxon>
        <taxon>Lulworthiaceae</taxon>
        <taxon>Zalerion</taxon>
    </lineage>
</organism>
<dbReference type="AlphaFoldDB" id="A0AAD5RKE7"/>
<comment type="caution">
    <text evidence="2">The sequence shown here is derived from an EMBL/GenBank/DDBJ whole genome shotgun (WGS) entry which is preliminary data.</text>
</comment>
<evidence type="ECO:0000313" key="3">
    <source>
        <dbReference type="Proteomes" id="UP001201980"/>
    </source>
</evidence>
<reference evidence="2" key="1">
    <citation type="submission" date="2022-07" db="EMBL/GenBank/DDBJ databases">
        <title>Draft genome sequence of Zalerion maritima ATCC 34329, a (micro)plastics degrading marine fungus.</title>
        <authorList>
            <person name="Paco A."/>
            <person name="Goncalves M.F.M."/>
            <person name="Rocha-Santos T.A.P."/>
            <person name="Alves A."/>
        </authorList>
    </citation>
    <scope>NUCLEOTIDE SEQUENCE</scope>
    <source>
        <strain evidence="2">ATCC 34329</strain>
    </source>
</reference>
<keyword evidence="3" id="KW-1185">Reference proteome</keyword>
<gene>
    <name evidence="2" type="ORF">MKZ38_005890</name>
</gene>
<dbReference type="InterPro" id="IPR000719">
    <property type="entry name" value="Prot_kinase_dom"/>
</dbReference>
<dbReference type="EMBL" id="JAKWBI020000355">
    <property type="protein sequence ID" value="KAJ2896062.1"/>
    <property type="molecule type" value="Genomic_DNA"/>
</dbReference>
<evidence type="ECO:0000259" key="1">
    <source>
        <dbReference type="PROSITE" id="PS50011"/>
    </source>
</evidence>
<dbReference type="InterPro" id="IPR011009">
    <property type="entry name" value="Kinase-like_dom_sf"/>
</dbReference>
<protein>
    <recommendedName>
        <fullName evidence="1">Protein kinase domain-containing protein</fullName>
    </recommendedName>
</protein>
<dbReference type="GO" id="GO:0004672">
    <property type="term" value="F:protein kinase activity"/>
    <property type="evidence" value="ECO:0007669"/>
    <property type="project" value="InterPro"/>
</dbReference>
<name>A0AAD5RKE7_9PEZI</name>
<dbReference type="SUPFAM" id="SSF56112">
    <property type="entry name" value="Protein kinase-like (PK-like)"/>
    <property type="match status" value="1"/>
</dbReference>
<dbReference type="Proteomes" id="UP001201980">
    <property type="component" value="Unassembled WGS sequence"/>
</dbReference>
<feature type="domain" description="Protein kinase" evidence="1">
    <location>
        <begin position="31"/>
        <end position="315"/>
    </location>
</feature>
<dbReference type="PROSITE" id="PS50011">
    <property type="entry name" value="PROTEIN_KINASE_DOM"/>
    <property type="match status" value="1"/>
</dbReference>
<dbReference type="GO" id="GO:0005524">
    <property type="term" value="F:ATP binding"/>
    <property type="evidence" value="ECO:0007669"/>
    <property type="project" value="InterPro"/>
</dbReference>
<accession>A0AAD5RKE7</accession>
<sequence>MVRPYCSYQYLSDIVPKLTAHSTPVEAEDLNPLIKRFLTKLTGSIIVAISGHSVLLLTSDGVAAKVSFKAGDPRLSTEQKVFSLLEKRPSPHIVPCFLCRPDITFMQFFGNGTLRDRMYMENATRPVLLWMLQLLNAAASLEALGLAHGDINPLNILMDDQDGLKLVDLDHALPKGSDLEVGYEPYVRVHKPSEEGGGVYGTAGPETEQFALGSIFWYITRGKELYSELSGFDRVNRLSRRQFPVMDLNDRIDKIILDCWLGKFERVADLLCQIEGLAVTDGLSNGIQDVGSISSAEYLLKKELCNNYSRLLEES</sequence>
<evidence type="ECO:0000313" key="2">
    <source>
        <dbReference type="EMBL" id="KAJ2896062.1"/>
    </source>
</evidence>
<dbReference type="Gene3D" id="1.10.510.10">
    <property type="entry name" value="Transferase(Phosphotransferase) domain 1"/>
    <property type="match status" value="1"/>
</dbReference>